<evidence type="ECO:0000313" key="2">
    <source>
        <dbReference type="EMBL" id="KAK9904193.1"/>
    </source>
</evidence>
<evidence type="ECO:0008006" key="4">
    <source>
        <dbReference type="Google" id="ProtNLM"/>
    </source>
</evidence>
<dbReference type="SUPFAM" id="SSF53756">
    <property type="entry name" value="UDP-Glycosyltransferase/glycogen phosphorylase"/>
    <property type="match status" value="1"/>
</dbReference>
<keyword evidence="1" id="KW-0472">Membrane</keyword>
<comment type="caution">
    <text evidence="2">The sequence shown here is derived from an EMBL/GenBank/DDBJ whole genome shotgun (WGS) entry which is preliminary data.</text>
</comment>
<dbReference type="Proteomes" id="UP001491310">
    <property type="component" value="Unassembled WGS sequence"/>
</dbReference>
<organism evidence="2 3">
    <name type="scientific">Coccomyxa subellipsoidea</name>
    <dbReference type="NCBI Taxonomy" id="248742"/>
    <lineage>
        <taxon>Eukaryota</taxon>
        <taxon>Viridiplantae</taxon>
        <taxon>Chlorophyta</taxon>
        <taxon>core chlorophytes</taxon>
        <taxon>Trebouxiophyceae</taxon>
        <taxon>Trebouxiophyceae incertae sedis</taxon>
        <taxon>Coccomyxaceae</taxon>
        <taxon>Coccomyxa</taxon>
    </lineage>
</organism>
<reference evidence="2 3" key="1">
    <citation type="journal article" date="2024" name="Nat. Commun.">
        <title>Phylogenomics reveals the evolutionary origins of lichenization in chlorophyte algae.</title>
        <authorList>
            <person name="Puginier C."/>
            <person name="Libourel C."/>
            <person name="Otte J."/>
            <person name="Skaloud P."/>
            <person name="Haon M."/>
            <person name="Grisel S."/>
            <person name="Petersen M."/>
            <person name="Berrin J.G."/>
            <person name="Delaux P.M."/>
            <person name="Dal Grande F."/>
            <person name="Keller J."/>
        </authorList>
    </citation>
    <scope>NUCLEOTIDE SEQUENCE [LARGE SCALE GENOMIC DNA]</scope>
    <source>
        <strain evidence="2 3">SAG 216-7</strain>
    </source>
</reference>
<name>A0ABR2YF89_9CHLO</name>
<dbReference type="EMBL" id="JALJOT010000013">
    <property type="protein sequence ID" value="KAK9904193.1"/>
    <property type="molecule type" value="Genomic_DNA"/>
</dbReference>
<accession>A0ABR2YF89</accession>
<gene>
    <name evidence="2" type="ORF">WJX75_006415</name>
</gene>
<sequence>MRNGGGRHNIKVSGTIMTPARAFVACAIILICLFYALTAAFQGLISGTQGPASSGTRLHLNGLDPRVNKQERDVSALLLPTRERWHGPVDLDVAAAARADELNRTWMESPDKAAGSWWLQPGFHLSFMEENPPYPFQRIKHVDGKDTGVIAIIAPFYDLDYYKGELARAFFWRLKANGHIVIIITSYQEFPGRIENPYDDRHTTPQDRLIHEAVDGYVHCFREPDRFIPPGIPRILLSESDFHDPDRRDGGGSLVPFGLPKEYDLFYSNQGGDWNDFARNWTLAKASFKRLITELGIKVIIMGRDLNKEEDHDLSPLIASGHIVTHGPSTPWKDFLRYIESSRILMAPNVHDASPRVLVEGLSLNLPILVNRHIIGGWKYVNDQTGAFFDSEENVVPVFKELLRKQQQSELRPREWFRENWGKEKATVRLQAFLELAVGEERLKAAQDIVKAKVTYK</sequence>
<keyword evidence="1" id="KW-0812">Transmembrane</keyword>
<dbReference type="Gene3D" id="3.40.50.2000">
    <property type="entry name" value="Glycogen Phosphorylase B"/>
    <property type="match status" value="1"/>
</dbReference>
<keyword evidence="1" id="KW-1133">Transmembrane helix</keyword>
<protein>
    <recommendedName>
        <fullName evidence="4">Glycosyl transferase family 1 domain-containing protein</fullName>
    </recommendedName>
</protein>
<evidence type="ECO:0000313" key="3">
    <source>
        <dbReference type="Proteomes" id="UP001491310"/>
    </source>
</evidence>
<feature type="transmembrane region" description="Helical" evidence="1">
    <location>
        <begin position="20"/>
        <end position="41"/>
    </location>
</feature>
<proteinExistence type="predicted"/>
<keyword evidence="3" id="KW-1185">Reference proteome</keyword>
<evidence type="ECO:0000256" key="1">
    <source>
        <dbReference type="SAM" id="Phobius"/>
    </source>
</evidence>